<dbReference type="AlphaFoldDB" id="A0A1Y1LCC1"/>
<name>A0A1Y1LCC1_PHOPY</name>
<dbReference type="EMBL" id="GEZM01064618">
    <property type="protein sequence ID" value="JAV68690.1"/>
    <property type="molecule type" value="Transcribed_RNA"/>
</dbReference>
<evidence type="ECO:0000313" key="1">
    <source>
        <dbReference type="EMBL" id="JAV68687.1"/>
    </source>
</evidence>
<reference evidence="1" key="1">
    <citation type="journal article" date="2016" name="Sci. Rep.">
        <title>Molecular characterization of firefly nuptial gifts: a multi-omics approach sheds light on postcopulatory sexual selection.</title>
        <authorList>
            <person name="Al-Wathiqui N."/>
            <person name="Fallon T.R."/>
            <person name="South A."/>
            <person name="Weng J.K."/>
            <person name="Lewis S.M."/>
        </authorList>
    </citation>
    <scope>NUCLEOTIDE SEQUENCE</scope>
</reference>
<proteinExistence type="predicted"/>
<organism evidence="1">
    <name type="scientific">Photinus pyralis</name>
    <name type="common">Common eastern firefly</name>
    <name type="synonym">Lampyris pyralis</name>
    <dbReference type="NCBI Taxonomy" id="7054"/>
    <lineage>
        <taxon>Eukaryota</taxon>
        <taxon>Metazoa</taxon>
        <taxon>Ecdysozoa</taxon>
        <taxon>Arthropoda</taxon>
        <taxon>Hexapoda</taxon>
        <taxon>Insecta</taxon>
        <taxon>Pterygota</taxon>
        <taxon>Neoptera</taxon>
        <taxon>Endopterygota</taxon>
        <taxon>Coleoptera</taxon>
        <taxon>Polyphaga</taxon>
        <taxon>Elateriformia</taxon>
        <taxon>Elateroidea</taxon>
        <taxon>Lampyridae</taxon>
        <taxon>Lampyrinae</taxon>
        <taxon>Photinus</taxon>
    </lineage>
</organism>
<dbReference type="EMBL" id="GEZM01064619">
    <property type="protein sequence ID" value="JAV68687.1"/>
    <property type="molecule type" value="Transcribed_RNA"/>
</dbReference>
<protein>
    <submittedName>
        <fullName evidence="1">Uncharacterized protein</fullName>
    </submittedName>
</protein>
<sequence length="183" mass="19624">MVRTSTHDDLVNAVAPPEFNGTVFSKLVQTELPKLVGMDDASVAAGSRWCKVWDNAKFLSHLASDPIGADNKVMCSNHTILKDNLSRNGVQVYGLVPDLELGGDSFAAFSCSHVFQVLVKINAVEVVIICSEALAIVSKGICPRHLASLPVMSNQVLEDDGSGFGNVDLPFLEKPRSIRCAGE</sequence>
<accession>A0A1Y1LCC1</accession>